<dbReference type="InterPro" id="IPR042100">
    <property type="entry name" value="Bug_dom1"/>
</dbReference>
<dbReference type="Gene3D" id="3.40.190.150">
    <property type="entry name" value="Bordetella uptake gene, domain 1"/>
    <property type="match status" value="1"/>
</dbReference>
<dbReference type="PATRIC" id="fig|1127483.3.peg.5181"/>
<comment type="caution">
    <text evidence="2">The sequence shown here is derived from an EMBL/GenBank/DDBJ whole genome shotgun (WGS) entry which is preliminary data.</text>
</comment>
<dbReference type="PANTHER" id="PTHR48207">
    <property type="entry name" value="SUCCINATE--HYDROXYMETHYLGLUTARATE COA-TRANSFERASE"/>
    <property type="match status" value="1"/>
</dbReference>
<evidence type="ECO:0000256" key="1">
    <source>
        <dbReference type="ARBA" id="ARBA00022679"/>
    </source>
</evidence>
<sequence>MAAAQAYPRQPIRIVVPYAAGGMTDVVARVIGLRLGERLGQPVVVENRPGAATIVGAEQVAGASADGYTLLAATNTTLTINPWLYPKLHYDPARSFAPIALIATAPSVIVVNPALPAKTMDELVQLSRARPGSLSYASYGNGSTAHLAGEMLKARAGIDILTRVLAGPWCTQNLADLGAEVIKVERPDAGDETRGWGPPWMPDEAGQARRDSTYYASTNRGKQSITVDFNGGEGQEIIRRMAATCDVLVENYKVGTLARYGLGYEDLREANPGLVYCSVTGYGQTGPYRHRPGYDFVFQGMSGLMSLTGAPDDPLNEGAGGGPQKFGVAVADMATGLYASLAITAALAWRERSGLGQHIDMALLDCALALGSNQAVGYLASGKVPRRYGNAHPNAVPYQVFASLDGKLIVAVGNDGQFAAYCKAIGRPELAADARFAKVSGRLVNRDALLPQLADIMRTDTTEAWLARLEAAGVPCGPINDFAQAFADPQVRHRGIQVELPLSSGGTCPAIASPMRFSATPLTHHRGPPVLGEHTDAVLGESLGMAPEELARLRAAGVI</sequence>
<name>H1SAN3_9BURK</name>
<dbReference type="RefSeq" id="WP_006160628.1">
    <property type="nucleotide sequence ID" value="NZ_AHJE01000066.1"/>
</dbReference>
<gene>
    <name evidence="2" type="ORF">OR16_25933</name>
</gene>
<dbReference type="PANTHER" id="PTHR48207:SF3">
    <property type="entry name" value="SUCCINATE--HYDROXYMETHYLGLUTARATE COA-TRANSFERASE"/>
    <property type="match status" value="1"/>
</dbReference>
<dbReference type="AlphaFoldDB" id="H1SAN3"/>
<dbReference type="Gene3D" id="3.40.50.10540">
    <property type="entry name" value="Crotonobetainyl-coa:carnitine coa-transferase, domain 1"/>
    <property type="match status" value="1"/>
</dbReference>
<accession>H1SAN3</accession>
<dbReference type="Gene3D" id="3.30.1540.10">
    <property type="entry name" value="formyl-coa transferase, domain 3"/>
    <property type="match status" value="1"/>
</dbReference>
<dbReference type="GO" id="GO:0008410">
    <property type="term" value="F:CoA-transferase activity"/>
    <property type="evidence" value="ECO:0007669"/>
    <property type="project" value="TreeGrafter"/>
</dbReference>
<dbReference type="InterPro" id="IPR050483">
    <property type="entry name" value="CoA-transferase_III_domain"/>
</dbReference>
<dbReference type="InterPro" id="IPR044855">
    <property type="entry name" value="CoA-Trfase_III_dom3_sf"/>
</dbReference>
<proteinExistence type="predicted"/>
<dbReference type="InterPro" id="IPR003673">
    <property type="entry name" value="CoA-Trfase_fam_III"/>
</dbReference>
<evidence type="ECO:0000313" key="2">
    <source>
        <dbReference type="EMBL" id="EHP40352.1"/>
    </source>
</evidence>
<protein>
    <submittedName>
        <fullName evidence="2">L-carnitine dehydratase/bile acid-inducible protein F</fullName>
    </submittedName>
</protein>
<dbReference type="EMBL" id="AHJE01000066">
    <property type="protein sequence ID" value="EHP40352.1"/>
    <property type="molecule type" value="Genomic_DNA"/>
</dbReference>
<organism evidence="2 3">
    <name type="scientific">Cupriavidus basilensis OR16</name>
    <dbReference type="NCBI Taxonomy" id="1127483"/>
    <lineage>
        <taxon>Bacteria</taxon>
        <taxon>Pseudomonadati</taxon>
        <taxon>Pseudomonadota</taxon>
        <taxon>Betaproteobacteria</taxon>
        <taxon>Burkholderiales</taxon>
        <taxon>Burkholderiaceae</taxon>
        <taxon>Cupriavidus</taxon>
    </lineage>
</organism>
<evidence type="ECO:0000313" key="3">
    <source>
        <dbReference type="Proteomes" id="UP000005808"/>
    </source>
</evidence>
<reference evidence="2 3" key="1">
    <citation type="journal article" date="2012" name="J. Bacteriol.">
        <title>De Novo Genome Project of Cupriavidus basilensis OR16.</title>
        <authorList>
            <person name="Cserhati M."/>
            <person name="Kriszt B."/>
            <person name="Szoboszlay S."/>
            <person name="Toth A."/>
            <person name="Szabo I."/>
            <person name="Tancsics A."/>
            <person name="Nagy I."/>
            <person name="Horvath B."/>
            <person name="Nagy I."/>
            <person name="Kukolya J."/>
        </authorList>
    </citation>
    <scope>NUCLEOTIDE SEQUENCE [LARGE SCALE GENOMIC DNA]</scope>
    <source>
        <strain evidence="2 3">OR16</strain>
    </source>
</reference>
<dbReference type="SUPFAM" id="SSF89796">
    <property type="entry name" value="CoA-transferase family III (CaiB/BaiF)"/>
    <property type="match status" value="1"/>
</dbReference>
<dbReference type="Pfam" id="PF02515">
    <property type="entry name" value="CoA_transf_3"/>
    <property type="match status" value="1"/>
</dbReference>
<dbReference type="InterPro" id="IPR023606">
    <property type="entry name" value="CoA-Trfase_III_dom_1_sf"/>
</dbReference>
<keyword evidence="1" id="KW-0808">Transferase</keyword>
<dbReference type="Proteomes" id="UP000005808">
    <property type="component" value="Unassembled WGS sequence"/>
</dbReference>